<keyword evidence="2" id="KW-1185">Reference proteome</keyword>
<comment type="caution">
    <text evidence="1">The sequence shown here is derived from an EMBL/GenBank/DDBJ whole genome shotgun (WGS) entry which is preliminary data.</text>
</comment>
<evidence type="ECO:0000313" key="2">
    <source>
        <dbReference type="Proteomes" id="UP000429980"/>
    </source>
</evidence>
<gene>
    <name evidence="1" type="ORF">CHCC15381_4586</name>
</gene>
<name>A0ABY3FQP7_9BACI</name>
<reference evidence="1 2" key="1">
    <citation type="submission" date="2019-06" db="EMBL/GenBank/DDBJ databases">
        <title>Genome sequence analysis of &gt;100 Bacillus licheniformis strains suggests intrinsic resistance to this species.</title>
        <authorList>
            <person name="Wels M."/>
            <person name="Siezen R.J."/>
            <person name="Johansen E."/>
            <person name="Stuer-Lauridsen B."/>
            <person name="Bjerre K."/>
            <person name="Nielsen B.K.K."/>
        </authorList>
    </citation>
    <scope>NUCLEOTIDE SEQUENCE [LARGE SCALE GENOMIC DNA]</scope>
    <source>
        <strain evidence="1 2">BAC-15381</strain>
    </source>
</reference>
<organism evidence="1 2">
    <name type="scientific">Bacillus paralicheniformis</name>
    <dbReference type="NCBI Taxonomy" id="1648923"/>
    <lineage>
        <taxon>Bacteria</taxon>
        <taxon>Bacillati</taxon>
        <taxon>Bacillota</taxon>
        <taxon>Bacilli</taxon>
        <taxon>Bacillales</taxon>
        <taxon>Bacillaceae</taxon>
        <taxon>Bacillus</taxon>
    </lineage>
</organism>
<dbReference type="EMBL" id="NILF01000065">
    <property type="protein sequence ID" value="TWL34302.1"/>
    <property type="molecule type" value="Genomic_DNA"/>
</dbReference>
<dbReference type="Proteomes" id="UP000429980">
    <property type="component" value="Unassembled WGS sequence"/>
</dbReference>
<protein>
    <submittedName>
        <fullName evidence="1">Uncharacterized protein</fullName>
    </submittedName>
</protein>
<proteinExistence type="predicted"/>
<sequence>MLTHPISLSALIFAVNLPLPKCLNHHIVREIETQYDVLSIF</sequence>
<evidence type="ECO:0000313" key="1">
    <source>
        <dbReference type="EMBL" id="TWL34302.1"/>
    </source>
</evidence>
<accession>A0ABY3FQP7</accession>